<keyword evidence="4" id="KW-1185">Reference proteome</keyword>
<comment type="caution">
    <text evidence="3">The sequence shown here is derived from an EMBL/GenBank/DDBJ whole genome shotgun (WGS) entry which is preliminary data.</text>
</comment>
<gene>
    <name evidence="3" type="ORF">KDK_00080</name>
</gene>
<reference evidence="4" key="1">
    <citation type="submission" date="2018-12" db="EMBL/GenBank/DDBJ databases">
        <title>Tengunoibacter tsumagoiensis gen. nov., sp. nov., Dictyobacter kobayashii sp. nov., D. alpinus sp. nov., and D. joshuensis sp. nov. and description of Dictyobacteraceae fam. nov. within the order Ktedonobacterales isolated from Tengu-no-mugimeshi.</title>
        <authorList>
            <person name="Wang C.M."/>
            <person name="Zheng Y."/>
            <person name="Sakai Y."/>
            <person name="Toyoda A."/>
            <person name="Minakuchi Y."/>
            <person name="Abe K."/>
            <person name="Yokota A."/>
            <person name="Yabe S."/>
        </authorList>
    </citation>
    <scope>NUCLEOTIDE SEQUENCE [LARGE SCALE GENOMIC DNA]</scope>
    <source>
        <strain evidence="4">Uno11</strain>
    </source>
</reference>
<proteinExistence type="predicted"/>
<name>A0A402AAS9_9CHLR</name>
<dbReference type="InterPro" id="IPR000477">
    <property type="entry name" value="RT_dom"/>
</dbReference>
<dbReference type="PANTHER" id="PTHR34047:SF8">
    <property type="entry name" value="PROTEIN YKFC"/>
    <property type="match status" value="1"/>
</dbReference>
<sequence>MKDTHAEGRYQEVTNAWRYAKLQTTETYLGLLRERGKRGLPLKRVYRQLYNTNLYLTAYGRVYRNAGAMTPGVTEETADGTSLETFEAIIAALKQERYQWQPARRTYILKKNGKKRPLGIPVWSDKLLAEVMRMILDAYFDGTFSEHSHGFREGRGCHTALREVYRIWQGTVWIIEGDIADCFGSLDHNLIISALAEHIQDGRFLNLVKKLLDAGYMEDWKLNNTFSGVPQGSILSPVLSNILLSKLDRFVETELIPEYTRGKKKRPNQEYNRLINRARKRHNRGQKEAAHKIKQQAQKLPSIDPQDPGFRRLRYVRYADDFALSFVGPKEEAEAIKQRLRKFLLEELKLNLSDEKTLITHTRDSAAKFLNYEITTLHCDTKQTRDKNGRRGRSINGGIGLKVPRKVVENKCKQYMRKGKPSHRAELLNESDFTIMATYQLEYRGWSITTGWPTTFTRSANSSG</sequence>
<evidence type="ECO:0000256" key="1">
    <source>
        <dbReference type="SAM" id="MobiDB-lite"/>
    </source>
</evidence>
<dbReference type="InterPro" id="IPR043502">
    <property type="entry name" value="DNA/RNA_pol_sf"/>
</dbReference>
<dbReference type="CDD" id="cd01651">
    <property type="entry name" value="RT_G2_intron"/>
    <property type="match status" value="1"/>
</dbReference>
<dbReference type="AlphaFoldDB" id="A0A402AAS9"/>
<organism evidence="3 4">
    <name type="scientific">Dictyobacter kobayashii</name>
    <dbReference type="NCBI Taxonomy" id="2014872"/>
    <lineage>
        <taxon>Bacteria</taxon>
        <taxon>Bacillati</taxon>
        <taxon>Chloroflexota</taxon>
        <taxon>Ktedonobacteria</taxon>
        <taxon>Ktedonobacterales</taxon>
        <taxon>Dictyobacteraceae</taxon>
        <taxon>Dictyobacter</taxon>
    </lineage>
</organism>
<accession>A0A402AAS9</accession>
<feature type="region of interest" description="Disordered" evidence="1">
    <location>
        <begin position="281"/>
        <end position="304"/>
    </location>
</feature>
<evidence type="ECO:0000313" key="4">
    <source>
        <dbReference type="Proteomes" id="UP000287188"/>
    </source>
</evidence>
<dbReference type="EMBL" id="BIFS01000001">
    <property type="protein sequence ID" value="GCE16208.1"/>
    <property type="molecule type" value="Genomic_DNA"/>
</dbReference>
<feature type="domain" description="Reverse transcriptase" evidence="2">
    <location>
        <begin position="89"/>
        <end position="374"/>
    </location>
</feature>
<protein>
    <recommendedName>
        <fullName evidence="2">Reverse transcriptase domain-containing protein</fullName>
    </recommendedName>
</protein>
<dbReference type="Proteomes" id="UP000287188">
    <property type="component" value="Unassembled WGS sequence"/>
</dbReference>
<dbReference type="PANTHER" id="PTHR34047">
    <property type="entry name" value="NUCLEAR INTRON MATURASE 1, MITOCHONDRIAL-RELATED"/>
    <property type="match status" value="1"/>
</dbReference>
<evidence type="ECO:0000259" key="2">
    <source>
        <dbReference type="PROSITE" id="PS50878"/>
    </source>
</evidence>
<dbReference type="Pfam" id="PF00078">
    <property type="entry name" value="RVT_1"/>
    <property type="match status" value="1"/>
</dbReference>
<dbReference type="PROSITE" id="PS50878">
    <property type="entry name" value="RT_POL"/>
    <property type="match status" value="1"/>
</dbReference>
<dbReference type="SUPFAM" id="SSF56672">
    <property type="entry name" value="DNA/RNA polymerases"/>
    <property type="match status" value="1"/>
</dbReference>
<dbReference type="InterPro" id="IPR051083">
    <property type="entry name" value="GrpII_Intron_Splice-Mob/Def"/>
</dbReference>
<evidence type="ECO:0000313" key="3">
    <source>
        <dbReference type="EMBL" id="GCE16208.1"/>
    </source>
</evidence>